<dbReference type="Proteomes" id="UP000236544">
    <property type="component" value="Unassembled WGS sequence"/>
</dbReference>
<keyword evidence="5 6" id="KW-0496">Mitochondrion</keyword>
<dbReference type="GO" id="GO:0007007">
    <property type="term" value="P:inner mitochondrial membrane organization"/>
    <property type="evidence" value="ECO:0007669"/>
    <property type="project" value="TreeGrafter"/>
</dbReference>
<dbReference type="AlphaFoldDB" id="A0A0P1KNZ6"/>
<evidence type="ECO:0000256" key="1">
    <source>
        <dbReference type="ARBA" id="ARBA00004173"/>
    </source>
</evidence>
<evidence type="ECO:0000256" key="5">
    <source>
        <dbReference type="ARBA" id="ARBA00023128"/>
    </source>
</evidence>
<protein>
    <recommendedName>
        <fullName evidence="3 6">Altered inheritance of mitochondria protein 24, mitochondrial</fullName>
    </recommendedName>
</protein>
<dbReference type="Pfam" id="PF01987">
    <property type="entry name" value="AIM24"/>
    <property type="match status" value="1"/>
</dbReference>
<dbReference type="PANTHER" id="PTHR36959">
    <property type="entry name" value="ALTERED INHERITANCE OF MITOCHONDRIA PROTEIN 24, MITOCHONDRIAL"/>
    <property type="match status" value="1"/>
</dbReference>
<dbReference type="InterPro" id="IPR036983">
    <property type="entry name" value="AIM24_sf"/>
</dbReference>
<evidence type="ECO:0000313" key="8">
    <source>
        <dbReference type="EMBL" id="CUS21488.1"/>
    </source>
</evidence>
<sequence>MKAAALQLRHASITKRSISLVRPVAATVVPAQMPQKPDAEPIFGQEDNSNIQNTQFRVLGQPPTLCSIRVPASVSLYVRRGCLVSLHGVGEHNAVAISQEWMGLAWNLAKYGSWRSALFHQLVAPRAFSALAAPNVNGGKMASWFGVSARQFRTLCLLDLDGTQDWCVIGKHSLIAYEGNTSLRIQRSSIWPSWLRLKQGESALPSTYQLIQGRGNALLSGAGSVYTIELPNEGEELVLKGEHLLAISGRTPRDIIEAVTEYRFPTASVPPVSETSSPTVHSSKPTSSSSAFVAALSSSIQATVSWLRHAYTTYINGSTKYLRIRGPRFLLVQSAHNAFMPATSPSAVHPPSSPVSLKASTSTTNSKDYLSYVTVGKDASVSFQSTPNFSKKVEEIEALKRK</sequence>
<evidence type="ECO:0000256" key="6">
    <source>
        <dbReference type="RuleBase" id="RU363045"/>
    </source>
</evidence>
<evidence type="ECO:0000256" key="3">
    <source>
        <dbReference type="ARBA" id="ARBA00013287"/>
    </source>
</evidence>
<evidence type="ECO:0000256" key="2">
    <source>
        <dbReference type="ARBA" id="ARBA00009322"/>
    </source>
</evidence>
<name>A0A0P1KNZ6_9SACH</name>
<dbReference type="OrthoDB" id="5295771at2759"/>
<dbReference type="InterPro" id="IPR016031">
    <property type="entry name" value="Trp_RNA-bd_attenuator-like_dom"/>
</dbReference>
<dbReference type="SUPFAM" id="SSF51219">
    <property type="entry name" value="TRAP-like"/>
    <property type="match status" value="1"/>
</dbReference>
<keyword evidence="4" id="KW-0809">Transit peptide</keyword>
<organism evidence="8 9">
    <name type="scientific">Lachancea quebecensis</name>
    <dbReference type="NCBI Taxonomy" id="1654605"/>
    <lineage>
        <taxon>Eukaryota</taxon>
        <taxon>Fungi</taxon>
        <taxon>Dikarya</taxon>
        <taxon>Ascomycota</taxon>
        <taxon>Saccharomycotina</taxon>
        <taxon>Saccharomycetes</taxon>
        <taxon>Saccharomycetales</taxon>
        <taxon>Saccharomycetaceae</taxon>
        <taxon>Lachancea</taxon>
    </lineage>
</organism>
<dbReference type="PANTHER" id="PTHR36959:SF2">
    <property type="entry name" value="ALTERED INHERITANCE OF MITOCHONDRIA PROTEIN 24, MITOCHONDRIAL"/>
    <property type="match status" value="1"/>
</dbReference>
<accession>A0A0P1KNZ6</accession>
<reference evidence="9" key="1">
    <citation type="submission" date="2015-10" db="EMBL/GenBank/DDBJ databases">
        <authorList>
            <person name="Devillers H."/>
        </authorList>
    </citation>
    <scope>NUCLEOTIDE SEQUENCE [LARGE SCALE GENOMIC DNA]</scope>
</reference>
<dbReference type="Gene3D" id="3.60.160.10">
    <property type="entry name" value="Mitochondrial biogenesis AIM24"/>
    <property type="match status" value="1"/>
</dbReference>
<evidence type="ECO:0000313" key="9">
    <source>
        <dbReference type="Proteomes" id="UP000236544"/>
    </source>
</evidence>
<evidence type="ECO:0000256" key="7">
    <source>
        <dbReference type="SAM" id="MobiDB-lite"/>
    </source>
</evidence>
<feature type="region of interest" description="Disordered" evidence="7">
    <location>
        <begin position="267"/>
        <end position="286"/>
    </location>
</feature>
<comment type="subcellular location">
    <subcellularLocation>
        <location evidence="1 6">Mitochondrion</location>
    </subcellularLocation>
</comment>
<gene>
    <name evidence="8" type="ORF">LAQU0_S03e03730g</name>
</gene>
<dbReference type="InterPro" id="IPR002838">
    <property type="entry name" value="AIM24"/>
</dbReference>
<evidence type="ECO:0000256" key="4">
    <source>
        <dbReference type="ARBA" id="ARBA00022946"/>
    </source>
</evidence>
<dbReference type="EMBL" id="LN890565">
    <property type="protein sequence ID" value="CUS21488.1"/>
    <property type="molecule type" value="Genomic_DNA"/>
</dbReference>
<keyword evidence="9" id="KW-1185">Reference proteome</keyword>
<dbReference type="GO" id="GO:0005743">
    <property type="term" value="C:mitochondrial inner membrane"/>
    <property type="evidence" value="ECO:0007669"/>
    <property type="project" value="TreeGrafter"/>
</dbReference>
<proteinExistence type="inferred from homology"/>
<comment type="similarity">
    <text evidence="2 6">Belongs to the AIM24 family.</text>
</comment>